<keyword evidence="1" id="KW-1133">Transmembrane helix</keyword>
<dbReference type="AlphaFoldDB" id="A0A1B4V110"/>
<dbReference type="EMBL" id="AP014936">
    <property type="protein sequence ID" value="BAU46915.1"/>
    <property type="molecule type" value="Genomic_DNA"/>
</dbReference>
<reference evidence="2 3" key="1">
    <citation type="submission" date="2015-08" db="EMBL/GenBank/DDBJ databases">
        <title>Complete genome sequence of Sulfurifustis variabilis.</title>
        <authorList>
            <person name="Miura A."/>
            <person name="Kojima H."/>
            <person name="Fukui M."/>
        </authorList>
    </citation>
    <scope>NUCLEOTIDE SEQUENCE [LARGE SCALE GENOMIC DNA]</scope>
    <source>
        <strain evidence="3">skN76</strain>
    </source>
</reference>
<gene>
    <name evidence="2" type="ORF">SVA_0333</name>
</gene>
<evidence type="ECO:0000313" key="2">
    <source>
        <dbReference type="EMBL" id="BAU46915.1"/>
    </source>
</evidence>
<sequence length="68" mass="7214">MPAAPIGAPKLSGPAPGDDYFNYCLTLVLTPMFILSGVFYPVDPLPPRSRASFQILPLSPSASFWCGG</sequence>
<accession>A0A1B4V110</accession>
<dbReference type="Proteomes" id="UP000218899">
    <property type="component" value="Chromosome"/>
</dbReference>
<dbReference type="RefSeq" id="WP_148665349.1">
    <property type="nucleotide sequence ID" value="NZ_AP014936.1"/>
</dbReference>
<keyword evidence="3" id="KW-1185">Reference proteome</keyword>
<organism evidence="2 3">
    <name type="scientific">Sulfurifustis variabilis</name>
    <dbReference type="NCBI Taxonomy" id="1675686"/>
    <lineage>
        <taxon>Bacteria</taxon>
        <taxon>Pseudomonadati</taxon>
        <taxon>Pseudomonadota</taxon>
        <taxon>Gammaproteobacteria</taxon>
        <taxon>Acidiferrobacterales</taxon>
        <taxon>Acidiferrobacteraceae</taxon>
        <taxon>Sulfurifustis</taxon>
    </lineage>
</organism>
<evidence type="ECO:0000256" key="1">
    <source>
        <dbReference type="SAM" id="Phobius"/>
    </source>
</evidence>
<evidence type="ECO:0000313" key="3">
    <source>
        <dbReference type="Proteomes" id="UP000218899"/>
    </source>
</evidence>
<feature type="transmembrane region" description="Helical" evidence="1">
    <location>
        <begin position="20"/>
        <end position="42"/>
    </location>
</feature>
<name>A0A1B4V110_9GAMM</name>
<keyword evidence="1" id="KW-0472">Membrane</keyword>
<protein>
    <submittedName>
        <fullName evidence="2">Uncharacterized protein</fullName>
    </submittedName>
</protein>
<proteinExistence type="predicted"/>
<dbReference type="KEGG" id="sva:SVA_0333"/>
<dbReference type="OrthoDB" id="9778589at2"/>
<keyword evidence="1" id="KW-0812">Transmembrane</keyword>